<dbReference type="OrthoDB" id="6401889at2"/>
<evidence type="ECO:0000256" key="1">
    <source>
        <dbReference type="SAM" id="Phobius"/>
    </source>
</evidence>
<proteinExistence type="predicted"/>
<keyword evidence="1" id="KW-0472">Membrane</keyword>
<comment type="caution">
    <text evidence="2">The sequence shown here is derived from an EMBL/GenBank/DDBJ whole genome shotgun (WGS) entry which is preliminary data.</text>
</comment>
<evidence type="ECO:0008006" key="4">
    <source>
        <dbReference type="Google" id="ProtNLM"/>
    </source>
</evidence>
<keyword evidence="1" id="KW-1133">Transmembrane helix</keyword>
<keyword evidence="1" id="KW-0812">Transmembrane</keyword>
<feature type="transmembrane region" description="Helical" evidence="1">
    <location>
        <begin position="12"/>
        <end position="33"/>
    </location>
</feature>
<name>A0A0J1H3P3_9GAMM</name>
<organism evidence="2 3">
    <name type="scientific">Photobacterium ganghwense</name>
    <dbReference type="NCBI Taxonomy" id="320778"/>
    <lineage>
        <taxon>Bacteria</taxon>
        <taxon>Pseudomonadati</taxon>
        <taxon>Pseudomonadota</taxon>
        <taxon>Gammaproteobacteria</taxon>
        <taxon>Vibrionales</taxon>
        <taxon>Vibrionaceae</taxon>
        <taxon>Photobacterium</taxon>
    </lineage>
</organism>
<dbReference type="AlphaFoldDB" id="A0A0J1H3P3"/>
<evidence type="ECO:0000313" key="3">
    <source>
        <dbReference type="Proteomes" id="UP000035909"/>
    </source>
</evidence>
<dbReference type="EMBL" id="LDOU01000022">
    <property type="protein sequence ID" value="KLV06403.1"/>
    <property type="molecule type" value="Genomic_DNA"/>
</dbReference>
<reference evidence="2 3" key="1">
    <citation type="submission" date="2015-05" db="EMBL/GenBank/DDBJ databases">
        <title>Photobacterium galathea sp. nov.</title>
        <authorList>
            <person name="Machado H."/>
            <person name="Gram L."/>
        </authorList>
    </citation>
    <scope>NUCLEOTIDE SEQUENCE [LARGE SCALE GENOMIC DNA]</scope>
    <source>
        <strain evidence="2 3">DSM 22954</strain>
    </source>
</reference>
<dbReference type="Proteomes" id="UP000035909">
    <property type="component" value="Unassembled WGS sequence"/>
</dbReference>
<dbReference type="STRING" id="320778.ABT57_19920"/>
<evidence type="ECO:0000313" key="2">
    <source>
        <dbReference type="EMBL" id="KLV06403.1"/>
    </source>
</evidence>
<protein>
    <recommendedName>
        <fullName evidence="4">MSHA biogenesis protein MshP</fullName>
    </recommendedName>
</protein>
<dbReference type="PATRIC" id="fig|320778.3.peg.4292"/>
<keyword evidence="3" id="KW-1185">Reference proteome</keyword>
<sequence>MFSNSPRQKQHGSALIVSLFVIVVMSLLAAAMIRVDWANQDITTKEVLGTRAWFTAHSANEVTLSELFPLNQPPNTAACTNTHFAPANNFHCSADVACTLHAVSGAEGTINTFYLVSTATCGSGENQVSRTQEAWAKEIQ</sequence>
<gene>
    <name evidence="2" type="ORF">ABT57_19920</name>
</gene>
<dbReference type="RefSeq" id="WP_047887008.1">
    <property type="nucleotide sequence ID" value="NZ_CP071325.1"/>
</dbReference>
<accession>A0A0J1H3P3</accession>